<dbReference type="SUPFAM" id="SSF49764">
    <property type="entry name" value="HSP20-like chaperones"/>
    <property type="match status" value="1"/>
</dbReference>
<dbReference type="Pfam" id="PF00011">
    <property type="entry name" value="HSP20"/>
    <property type="match status" value="1"/>
</dbReference>
<dbReference type="PANTHER" id="PTHR47062">
    <property type="match status" value="1"/>
</dbReference>
<dbReference type="CDD" id="cd06470">
    <property type="entry name" value="ACD_IbpA-B_like"/>
    <property type="match status" value="1"/>
</dbReference>
<dbReference type="InterPro" id="IPR008978">
    <property type="entry name" value="HSP20-like_chaperone"/>
</dbReference>
<dbReference type="InterPro" id="IPR002068">
    <property type="entry name" value="A-crystallin/Hsp20_dom"/>
</dbReference>
<dbReference type="PANTHER" id="PTHR47062:SF1">
    <property type="entry name" value="SMALL HEAT SHOCK PROTEIN IBPA"/>
    <property type="match status" value="1"/>
</dbReference>
<dbReference type="Gene3D" id="2.60.40.790">
    <property type="match status" value="1"/>
</dbReference>
<reference evidence="5 6" key="1">
    <citation type="submission" date="2019-02" db="EMBL/GenBank/DDBJ databases">
        <authorList>
            <person name="Manzano-Marin A."/>
            <person name="Manzano-Marin A."/>
        </authorList>
    </citation>
    <scope>NUCLEOTIDE SEQUENCE [LARGE SCALE GENOMIC DNA]</scope>
    <source>
        <strain evidence="5 6">ErCipseudotsugae</strain>
        <plasmid evidence="6">pbiothi</plasmid>
    </source>
</reference>
<geneLocation type="plasmid" evidence="5">
    <name>pBioThi</name>
</geneLocation>
<sequence length="166" mass="19216">MTYRSFSLIPAWSNHLLSDRFTQMDNLFSRITGESPITDTPVYNLVQKDKEHYEMTLSVPGYTQDELDISVLNNQLTLRGIPTPEKSAATTDEKKVTWFHQGFKKKEFSLSFNLENRINIQEAMLDHGLLKLQFTYDIPEQEKPKKIKISIDATTHKIIEHKGNQS</sequence>
<evidence type="ECO:0000256" key="3">
    <source>
        <dbReference type="RuleBase" id="RU003616"/>
    </source>
</evidence>
<accession>A0A451DKS4</accession>
<feature type="domain" description="SHSP" evidence="4">
    <location>
        <begin position="33"/>
        <end position="152"/>
    </location>
</feature>
<evidence type="ECO:0000313" key="6">
    <source>
        <dbReference type="Proteomes" id="UP000294343"/>
    </source>
</evidence>
<dbReference type="RefSeq" id="WP_157989449.1">
    <property type="nucleotide sequence ID" value="NZ_LR217731.1"/>
</dbReference>
<evidence type="ECO:0000256" key="2">
    <source>
        <dbReference type="PROSITE-ProRule" id="PRU00285"/>
    </source>
</evidence>
<dbReference type="PROSITE" id="PS01031">
    <property type="entry name" value="SHSP"/>
    <property type="match status" value="1"/>
</dbReference>
<comment type="similarity">
    <text evidence="2 3">Belongs to the small heat shock protein (HSP20) family.</text>
</comment>
<keyword evidence="1 5" id="KW-0346">Stress response</keyword>
<proteinExistence type="inferred from homology"/>
<protein>
    <submittedName>
        <fullName evidence="5">Heat shock protein</fullName>
    </submittedName>
</protein>
<gene>
    <name evidence="5" type="ORF">ERCIPSPA2889_664</name>
</gene>
<name>A0A451DKS4_9GAMM</name>
<dbReference type="AlphaFoldDB" id="A0A451DKS4"/>
<dbReference type="Proteomes" id="UP000294343">
    <property type="component" value="Plasmid pBioThi"/>
</dbReference>
<dbReference type="InterPro" id="IPR037913">
    <property type="entry name" value="ACD_IbpA/B"/>
</dbReference>
<organism evidence="5 6">
    <name type="scientific">Candidatus Erwinia haradaeae</name>
    <dbReference type="NCBI Taxonomy" id="1922217"/>
    <lineage>
        <taxon>Bacteria</taxon>
        <taxon>Pseudomonadati</taxon>
        <taxon>Pseudomonadota</taxon>
        <taxon>Gammaproteobacteria</taxon>
        <taxon>Enterobacterales</taxon>
        <taxon>Erwiniaceae</taxon>
        <taxon>Erwinia</taxon>
    </lineage>
</organism>
<evidence type="ECO:0000259" key="4">
    <source>
        <dbReference type="PROSITE" id="PS01031"/>
    </source>
</evidence>
<keyword evidence="5" id="KW-0614">Plasmid</keyword>
<dbReference type="OrthoDB" id="6462033at2"/>
<evidence type="ECO:0000256" key="1">
    <source>
        <dbReference type="ARBA" id="ARBA00023016"/>
    </source>
</evidence>
<evidence type="ECO:0000313" key="5">
    <source>
        <dbReference type="EMBL" id="VFP87315.1"/>
    </source>
</evidence>
<dbReference type="EMBL" id="LR217731">
    <property type="protein sequence ID" value="VFP87315.1"/>
    <property type="molecule type" value="Genomic_DNA"/>
</dbReference>